<evidence type="ECO:0000313" key="4">
    <source>
        <dbReference type="Proteomes" id="UP001602245"/>
    </source>
</evidence>
<dbReference type="EMBL" id="JBIAZU010000006">
    <property type="protein sequence ID" value="MFF5294372.1"/>
    <property type="molecule type" value="Genomic_DNA"/>
</dbReference>
<evidence type="ECO:0000313" key="3">
    <source>
        <dbReference type="EMBL" id="MFF5294372.1"/>
    </source>
</evidence>
<feature type="region of interest" description="Disordered" evidence="1">
    <location>
        <begin position="1"/>
        <end position="36"/>
    </location>
</feature>
<dbReference type="Gene3D" id="1.10.101.10">
    <property type="entry name" value="PGBD-like superfamily/PGBD"/>
    <property type="match status" value="3"/>
</dbReference>
<feature type="domain" description="Peptidoglycan binding-like" evidence="2">
    <location>
        <begin position="101"/>
        <end position="159"/>
    </location>
</feature>
<feature type="domain" description="Peptidoglycan binding-like" evidence="2">
    <location>
        <begin position="288"/>
        <end position="347"/>
    </location>
</feature>
<dbReference type="SUPFAM" id="SSF55486">
    <property type="entry name" value="Metalloproteases ('zincins'), catalytic domain"/>
    <property type="match status" value="1"/>
</dbReference>
<dbReference type="Pfam" id="PF01471">
    <property type="entry name" value="PG_binding_1"/>
    <property type="match status" value="2"/>
</dbReference>
<name>A0ABW6WM56_9ACTN</name>
<organism evidence="3 4">
    <name type="scientific">Paractinoplanes globisporus</name>
    <dbReference type="NCBI Taxonomy" id="113565"/>
    <lineage>
        <taxon>Bacteria</taxon>
        <taxon>Bacillati</taxon>
        <taxon>Actinomycetota</taxon>
        <taxon>Actinomycetes</taxon>
        <taxon>Micromonosporales</taxon>
        <taxon>Micromonosporaceae</taxon>
        <taxon>Paractinoplanes</taxon>
    </lineage>
</organism>
<dbReference type="InterPro" id="IPR036365">
    <property type="entry name" value="PGBD-like_sf"/>
</dbReference>
<evidence type="ECO:0000259" key="2">
    <source>
        <dbReference type="Pfam" id="PF01471"/>
    </source>
</evidence>
<keyword evidence="4" id="KW-1185">Reference proteome</keyword>
<dbReference type="SUPFAM" id="SSF47090">
    <property type="entry name" value="PGBD-like"/>
    <property type="match status" value="3"/>
</dbReference>
<dbReference type="Proteomes" id="UP001602245">
    <property type="component" value="Unassembled WGS sequence"/>
</dbReference>
<proteinExistence type="predicted"/>
<dbReference type="InterPro" id="IPR036366">
    <property type="entry name" value="PGBDSf"/>
</dbReference>
<sequence length="656" mass="66858">MSDLSEAPIPDQQATPDRKSPDVRTPDTAGPGMLPAAGNAALARMLQGAPGGTAALAELVQFGGNAQVARFAGLGDGSAAPPAPGPVAPPAPVNVTVGAHGEEVRDAQIKLSRVQASALPLTEDGRYGPLTASAVRTFQTSAGIAPPTGVLDPVTKTRLDAAFAALPPPARTVLSLGSTGADVGFAQQKLNALGAAPRLTVDAVFDARMLVAVVKYEIGALSRFPTGTVDAAMWADLDKKVKGGFVANEGAGATPVEQNTPSGTATSLAKQVAGTSLHPVTGVGGLTRGPAVEELQQKLNKAGAAPPLKVDGAFGPLTTAALQAFQTGRVPPLAGTGTADKATWDALDAVAPGSTTGAVERQWTEEVGGHVYGMTGANASRYSWEIQKTRMVVTAKITFVGLAPPAAWFGHVESVWNRYMGVETASGKSMPIDFRMVRGAGGDANTVTVSAGKGRANAGQWFAGDKDAANTIPHEFGHLIGLQDEYQLHPGDFVQATGHEPPVGDATGAAVAVTPATIAANLQAAMVARSSANARAASVGAGVKEGAFAQQVVEAYAALATVTVPAAAALPGPPPVPAKPAVPLTGNLLRDLDAALPDDNPRYDTIQVFSYSSGSIMGDPGREKDPHDHGAQPRHIAQFMTILGQALGGTWEAKRR</sequence>
<evidence type="ECO:0000256" key="1">
    <source>
        <dbReference type="SAM" id="MobiDB-lite"/>
    </source>
</evidence>
<dbReference type="InterPro" id="IPR002477">
    <property type="entry name" value="Peptidoglycan-bd-like"/>
</dbReference>
<accession>A0ABW6WM56</accession>
<comment type="caution">
    <text evidence="3">The sequence shown here is derived from an EMBL/GenBank/DDBJ whole genome shotgun (WGS) entry which is preliminary data.</text>
</comment>
<feature type="compositionally biased region" description="Basic and acidic residues" evidence="1">
    <location>
        <begin position="16"/>
        <end position="25"/>
    </location>
</feature>
<protein>
    <submittedName>
        <fullName evidence="3">Peptidoglycan-binding protein</fullName>
    </submittedName>
</protein>
<reference evidence="3 4" key="1">
    <citation type="submission" date="2024-10" db="EMBL/GenBank/DDBJ databases">
        <title>The Natural Products Discovery Center: Release of the First 8490 Sequenced Strains for Exploring Actinobacteria Biosynthetic Diversity.</title>
        <authorList>
            <person name="Kalkreuter E."/>
            <person name="Kautsar S.A."/>
            <person name="Yang D."/>
            <person name="Bader C.D."/>
            <person name="Teijaro C.N."/>
            <person name="Fluegel L."/>
            <person name="Davis C.M."/>
            <person name="Simpson J.R."/>
            <person name="Lauterbach L."/>
            <person name="Steele A.D."/>
            <person name="Gui C."/>
            <person name="Meng S."/>
            <person name="Li G."/>
            <person name="Viehrig K."/>
            <person name="Ye F."/>
            <person name="Su P."/>
            <person name="Kiefer A.F."/>
            <person name="Nichols A."/>
            <person name="Cepeda A.J."/>
            <person name="Yan W."/>
            <person name="Fan B."/>
            <person name="Jiang Y."/>
            <person name="Adhikari A."/>
            <person name="Zheng C.-J."/>
            <person name="Schuster L."/>
            <person name="Cowan T.M."/>
            <person name="Smanski M.J."/>
            <person name="Chevrette M.G."/>
            <person name="De Carvalho L.P.S."/>
            <person name="Shen B."/>
        </authorList>
    </citation>
    <scope>NUCLEOTIDE SEQUENCE [LARGE SCALE GENOMIC DNA]</scope>
    <source>
        <strain evidence="3 4">NPDC000087</strain>
    </source>
</reference>
<gene>
    <name evidence="3" type="ORF">ACFY35_33460</name>
</gene>
<dbReference type="RefSeq" id="WP_020514821.1">
    <property type="nucleotide sequence ID" value="NZ_JBIAZU010000006.1"/>
</dbReference>